<sequence length="185" mass="19614">MFRGYARVAPQGEDPTDQAGRLRAAGVDPARIRTDHSGGARGARPELDALLADLTAGDVLVVTGLERLASSVLHMVAIGQRLHAADAELCALDESVDTRTPSGQGLLAALAMLGGLQRTLVSSSTRAGLDAARSRGRRGGRPPRLDREAAAEARRLYDQGHSVTEIAERLSVPRTTLYGHLHRPS</sequence>
<feature type="region of interest" description="Disordered" evidence="4">
    <location>
        <begin position="124"/>
        <end position="146"/>
    </location>
</feature>
<dbReference type="Pfam" id="PF02796">
    <property type="entry name" value="HTH_7"/>
    <property type="match status" value="1"/>
</dbReference>
<comment type="similarity">
    <text evidence="1">Belongs to the site-specific recombinase resolvase family.</text>
</comment>
<dbReference type="InterPro" id="IPR009057">
    <property type="entry name" value="Homeodomain-like_sf"/>
</dbReference>
<evidence type="ECO:0000256" key="3">
    <source>
        <dbReference type="ARBA" id="ARBA00023172"/>
    </source>
</evidence>
<dbReference type="InterPro" id="IPR050639">
    <property type="entry name" value="SSR_resolvase"/>
</dbReference>
<dbReference type="InterPro" id="IPR036162">
    <property type="entry name" value="Resolvase-like_N_sf"/>
</dbReference>
<dbReference type="PROSITE" id="PS51736">
    <property type="entry name" value="RECOMBINASES_3"/>
    <property type="match status" value="1"/>
</dbReference>
<keyword evidence="3" id="KW-0233">DNA recombination</keyword>
<dbReference type="Gene3D" id="1.10.10.60">
    <property type="entry name" value="Homeodomain-like"/>
    <property type="match status" value="1"/>
</dbReference>
<gene>
    <name evidence="6" type="ORF">LQ327_02330</name>
</gene>
<keyword evidence="2" id="KW-0238">DNA-binding</keyword>
<dbReference type="Proteomes" id="UP001199469">
    <property type="component" value="Unassembled WGS sequence"/>
</dbReference>
<dbReference type="SMART" id="SM00857">
    <property type="entry name" value="Resolvase"/>
    <property type="match status" value="1"/>
</dbReference>
<dbReference type="Gene3D" id="3.40.50.1390">
    <property type="entry name" value="Resolvase, N-terminal catalytic domain"/>
    <property type="match status" value="1"/>
</dbReference>
<evidence type="ECO:0000256" key="2">
    <source>
        <dbReference type="ARBA" id="ARBA00023125"/>
    </source>
</evidence>
<dbReference type="PANTHER" id="PTHR30461">
    <property type="entry name" value="DNA-INVERTASE FROM LAMBDOID PROPHAGE"/>
    <property type="match status" value="1"/>
</dbReference>
<evidence type="ECO:0000259" key="5">
    <source>
        <dbReference type="PROSITE" id="PS51736"/>
    </source>
</evidence>
<dbReference type="RefSeq" id="WP_230729918.1">
    <property type="nucleotide sequence ID" value="NZ_JAJNDB010000001.1"/>
</dbReference>
<dbReference type="InterPro" id="IPR006119">
    <property type="entry name" value="Resolv_N"/>
</dbReference>
<dbReference type="Pfam" id="PF00239">
    <property type="entry name" value="Resolvase"/>
    <property type="match status" value="1"/>
</dbReference>
<feature type="compositionally biased region" description="Basic and acidic residues" evidence="4">
    <location>
        <begin position="30"/>
        <end position="43"/>
    </location>
</feature>
<evidence type="ECO:0000256" key="4">
    <source>
        <dbReference type="SAM" id="MobiDB-lite"/>
    </source>
</evidence>
<dbReference type="PANTHER" id="PTHR30461:SF2">
    <property type="entry name" value="SERINE RECOMBINASE PINE-RELATED"/>
    <property type="match status" value="1"/>
</dbReference>
<dbReference type="EMBL" id="JAJNDB010000001">
    <property type="protein sequence ID" value="MCD2192232.1"/>
    <property type="molecule type" value="Genomic_DNA"/>
</dbReference>
<evidence type="ECO:0000313" key="7">
    <source>
        <dbReference type="Proteomes" id="UP001199469"/>
    </source>
</evidence>
<comment type="caution">
    <text evidence="6">The sequence shown here is derived from an EMBL/GenBank/DDBJ whole genome shotgun (WGS) entry which is preliminary data.</text>
</comment>
<evidence type="ECO:0000256" key="1">
    <source>
        <dbReference type="ARBA" id="ARBA00009913"/>
    </source>
</evidence>
<feature type="region of interest" description="Disordered" evidence="4">
    <location>
        <begin position="1"/>
        <end position="43"/>
    </location>
</feature>
<dbReference type="CDD" id="cd03768">
    <property type="entry name" value="SR_ResInv"/>
    <property type="match status" value="1"/>
</dbReference>
<dbReference type="SUPFAM" id="SSF46689">
    <property type="entry name" value="Homeodomain-like"/>
    <property type="match status" value="1"/>
</dbReference>
<protein>
    <submittedName>
        <fullName evidence="6">Recombinase family protein</fullName>
    </submittedName>
</protein>
<proteinExistence type="inferred from homology"/>
<dbReference type="SUPFAM" id="SSF53041">
    <property type="entry name" value="Resolvase-like"/>
    <property type="match status" value="1"/>
</dbReference>
<reference evidence="6 7" key="1">
    <citation type="submission" date="2021-11" db="EMBL/GenBank/DDBJ databases">
        <title>Draft genome sequence of Actinomycetospora sp. SF1 isolated from the rhizosphere soil.</title>
        <authorList>
            <person name="Duangmal K."/>
            <person name="Chantavorakit T."/>
        </authorList>
    </citation>
    <scope>NUCLEOTIDE SEQUENCE [LARGE SCALE GENOMIC DNA]</scope>
    <source>
        <strain evidence="6 7">TBRC 5722</strain>
    </source>
</reference>
<organism evidence="6 7">
    <name type="scientific">Actinomycetospora endophytica</name>
    <dbReference type="NCBI Taxonomy" id="2291215"/>
    <lineage>
        <taxon>Bacteria</taxon>
        <taxon>Bacillati</taxon>
        <taxon>Actinomycetota</taxon>
        <taxon>Actinomycetes</taxon>
        <taxon>Pseudonocardiales</taxon>
        <taxon>Pseudonocardiaceae</taxon>
        <taxon>Actinomycetospora</taxon>
    </lineage>
</organism>
<accession>A0ABS8P2L7</accession>
<evidence type="ECO:0000313" key="6">
    <source>
        <dbReference type="EMBL" id="MCD2192232.1"/>
    </source>
</evidence>
<name>A0ABS8P2L7_9PSEU</name>
<keyword evidence="7" id="KW-1185">Reference proteome</keyword>
<feature type="domain" description="Resolvase/invertase-type recombinase catalytic" evidence="5">
    <location>
        <begin position="1"/>
        <end position="136"/>
    </location>
</feature>
<dbReference type="InterPro" id="IPR006120">
    <property type="entry name" value="Resolvase_HTH_dom"/>
</dbReference>